<dbReference type="Proteomes" id="UP000229056">
    <property type="component" value="Unassembled WGS sequence"/>
</dbReference>
<keyword evidence="1" id="KW-0812">Transmembrane</keyword>
<dbReference type="AlphaFoldDB" id="A0A2H0W3F6"/>
<accession>A0A2H0W3F6</accession>
<reference evidence="3" key="1">
    <citation type="submission" date="2017-09" db="EMBL/GenBank/DDBJ databases">
        <title>Depth-based differentiation of microbial function through sediment-hosted aquifers and enrichment of novel symbionts in the deep terrestrial subsurface.</title>
        <authorList>
            <person name="Probst A.J."/>
            <person name="Ladd B."/>
            <person name="Jarett J.K."/>
            <person name="Geller-Mcgrath D.E."/>
            <person name="Sieber C.M.K."/>
            <person name="Emerson J.B."/>
            <person name="Anantharaman K."/>
            <person name="Thomas B.C."/>
            <person name="Malmstrom R."/>
            <person name="Stieglmeier M."/>
            <person name="Klingl A."/>
            <person name="Woyke T."/>
            <person name="Ryan C.M."/>
            <person name="Banfield J.F."/>
        </authorList>
    </citation>
    <scope>NUCLEOTIDE SEQUENCE [LARGE SCALE GENOMIC DNA]</scope>
</reference>
<evidence type="ECO:0000313" key="3">
    <source>
        <dbReference type="Proteomes" id="UP000229056"/>
    </source>
</evidence>
<evidence type="ECO:0000313" key="2">
    <source>
        <dbReference type="EMBL" id="PIS05898.1"/>
    </source>
</evidence>
<feature type="transmembrane region" description="Helical" evidence="1">
    <location>
        <begin position="30"/>
        <end position="55"/>
    </location>
</feature>
<gene>
    <name evidence="2" type="ORF">COT80_03970</name>
</gene>
<keyword evidence="1" id="KW-0472">Membrane</keyword>
<name>A0A2H0W3F6_9BACT</name>
<comment type="caution">
    <text evidence="2">The sequence shown here is derived from an EMBL/GenBank/DDBJ whole genome shotgun (WGS) entry which is preliminary data.</text>
</comment>
<sequence length="283" mass="32555">MLNEENNNFTDKEIKFSYWYVTHKLLLRNIFIIFLGVVGFLIWFYVVWQLVFWGLSYSIENNQLRKLVFGGNLALSAINQLKPKTLQVGDPIALIGEASRNDYFAEITNNNNDWLATFDYVFNSGESAIVYKGFSLPLEKKYLMSLGIADNVSDLNITNIKWQRVPNAKNIYAERYQFKIENNNFIASTKADEPGVLNFDIVNNSAFNYWQVGVQVFLYSGGKVVSVNYLILEQLKTGERRNIQLNWNNKLPRISSMDIIPEVNVFDADNIMPQSAPIDFPIT</sequence>
<keyword evidence="1" id="KW-1133">Transmembrane helix</keyword>
<evidence type="ECO:0000256" key="1">
    <source>
        <dbReference type="SAM" id="Phobius"/>
    </source>
</evidence>
<protein>
    <submittedName>
        <fullName evidence="2">Uncharacterized protein</fullName>
    </submittedName>
</protein>
<dbReference type="EMBL" id="PEZY01000012">
    <property type="protein sequence ID" value="PIS05898.1"/>
    <property type="molecule type" value="Genomic_DNA"/>
</dbReference>
<proteinExistence type="predicted"/>
<organism evidence="2 3">
    <name type="scientific">Candidatus Buchananbacteria bacterium CG10_big_fil_rev_8_21_14_0_10_33_19</name>
    <dbReference type="NCBI Taxonomy" id="1974525"/>
    <lineage>
        <taxon>Bacteria</taxon>
        <taxon>Candidatus Buchananiibacteriota</taxon>
    </lineage>
</organism>